<keyword evidence="4" id="KW-0378">Hydrolase</keyword>
<dbReference type="InterPro" id="IPR001119">
    <property type="entry name" value="SLH_dom"/>
</dbReference>
<dbReference type="SUPFAM" id="SSF49265">
    <property type="entry name" value="Fibronectin type III"/>
    <property type="match status" value="1"/>
</dbReference>
<dbReference type="Gene3D" id="3.90.1720.10">
    <property type="entry name" value="endopeptidase domain like (from Nostoc punctiforme)"/>
    <property type="match status" value="1"/>
</dbReference>
<dbReference type="InterPro" id="IPR038765">
    <property type="entry name" value="Papain-like_cys_pep_sf"/>
</dbReference>
<dbReference type="InterPro" id="IPR036116">
    <property type="entry name" value="FN3_sf"/>
</dbReference>
<dbReference type="PANTHER" id="PTHR47053:SF1">
    <property type="entry name" value="MUREIN DD-ENDOPEPTIDASE MEPH-RELATED"/>
    <property type="match status" value="1"/>
</dbReference>
<proteinExistence type="inferred from homology"/>
<dbReference type="EMBL" id="JAJEQM010000001">
    <property type="protein sequence ID" value="MCC2209459.1"/>
    <property type="molecule type" value="Genomic_DNA"/>
</dbReference>
<name>A0AAE3DWJ9_9FIRM</name>
<reference evidence="9 10" key="1">
    <citation type="submission" date="2021-10" db="EMBL/GenBank/DDBJ databases">
        <title>Anaerobic single-cell dispensing facilitates the cultivation of human gut bacteria.</title>
        <authorList>
            <person name="Afrizal A."/>
        </authorList>
    </citation>
    <scope>NUCLEOTIDE SEQUENCE [LARGE SCALE GENOMIC DNA]</scope>
    <source>
        <strain evidence="9 10">CLA-AA-H232</strain>
    </source>
</reference>
<keyword evidence="5" id="KW-0788">Thiol protease</keyword>
<evidence type="ECO:0000256" key="4">
    <source>
        <dbReference type="ARBA" id="ARBA00022801"/>
    </source>
</evidence>
<protein>
    <submittedName>
        <fullName evidence="9">NlpC/P60 family protein</fullName>
    </submittedName>
</protein>
<dbReference type="Proteomes" id="UP001198242">
    <property type="component" value="Unassembled WGS sequence"/>
</dbReference>
<evidence type="ECO:0000256" key="2">
    <source>
        <dbReference type="ARBA" id="ARBA00022670"/>
    </source>
</evidence>
<evidence type="ECO:0000256" key="5">
    <source>
        <dbReference type="ARBA" id="ARBA00022807"/>
    </source>
</evidence>
<dbReference type="InterPro" id="IPR003961">
    <property type="entry name" value="FN3_dom"/>
</dbReference>
<organism evidence="9 10">
    <name type="scientific">Hominilimicola fabiformis</name>
    <dbReference type="NCBI Taxonomy" id="2885356"/>
    <lineage>
        <taxon>Bacteria</taxon>
        <taxon>Bacillati</taxon>
        <taxon>Bacillota</taxon>
        <taxon>Clostridia</taxon>
        <taxon>Eubacteriales</taxon>
        <taxon>Oscillospiraceae</taxon>
        <taxon>Hominilimicola</taxon>
    </lineage>
</organism>
<feature type="domain" description="NlpC/P60" evidence="8">
    <location>
        <begin position="319"/>
        <end position="441"/>
    </location>
</feature>
<keyword evidence="2" id="KW-0645">Protease</keyword>
<accession>A0AAE3DWJ9</accession>
<keyword evidence="3" id="KW-0677">Repeat</keyword>
<evidence type="ECO:0000256" key="6">
    <source>
        <dbReference type="SAM" id="SignalP"/>
    </source>
</evidence>
<feature type="chain" id="PRO_5042232470" evidence="6">
    <location>
        <begin position="26"/>
        <end position="442"/>
    </location>
</feature>
<sequence>MNKLAKKIILSVISMSAVLGTSAFAADLSGWAVSDYQQANEAGLVSYSVVSNNLKDNITREEFCELAVNLYEKLTGEDMIEPEVSPFEDTDSMAVAQAYCYGMVSGTGDNTFTPDRLVTREEMAKMLVSTLTASEVNFNLSDGYDDADVVNAFEDSDEVSSWAKSSVITMLNYSLMSGVDDENFSPLGSTTREQAISSINRSYNTFKSGDYSIELPEITLPEDGAEIEEGNFTVSWTPVSNAQAYHVIIKDANASSVLLSDVYDGESVEVSEGSLRAGNDYSITIGAVIADGSEVYSLPVDFKYVAKPIIPNSEYIQENPAAQGLLTEAAKYLGVPYLWGGTTPSGFDCSGFVQYVCRANGISIPRIADDQLHGPGTYETRGELQPGDLVFFGSGGYASHVGMYVGDGMMIHAPSTGKVIQYTSIDSSYYSSRFLGGKRVID</sequence>
<feature type="domain" description="SLH" evidence="7">
    <location>
        <begin position="150"/>
        <end position="213"/>
    </location>
</feature>
<gene>
    <name evidence="9" type="ORF">LKE05_01440</name>
</gene>
<dbReference type="PANTHER" id="PTHR47053">
    <property type="entry name" value="MUREIN DD-ENDOPEPTIDASE MEPH-RELATED"/>
    <property type="match status" value="1"/>
</dbReference>
<dbReference type="InterPro" id="IPR051202">
    <property type="entry name" value="Peptidase_C40"/>
</dbReference>
<evidence type="ECO:0000313" key="9">
    <source>
        <dbReference type="EMBL" id="MCC2209459.1"/>
    </source>
</evidence>
<dbReference type="InterPro" id="IPR000064">
    <property type="entry name" value="NLP_P60_dom"/>
</dbReference>
<comment type="caution">
    <text evidence="9">The sequence shown here is derived from an EMBL/GenBank/DDBJ whole genome shotgun (WGS) entry which is preliminary data.</text>
</comment>
<feature type="domain" description="SLH" evidence="7">
    <location>
        <begin position="78"/>
        <end position="141"/>
    </location>
</feature>
<dbReference type="RefSeq" id="WP_308455700.1">
    <property type="nucleotide sequence ID" value="NZ_JAJEQM010000001.1"/>
</dbReference>
<dbReference type="GO" id="GO:0006508">
    <property type="term" value="P:proteolysis"/>
    <property type="evidence" value="ECO:0007669"/>
    <property type="project" value="UniProtKB-KW"/>
</dbReference>
<keyword evidence="10" id="KW-1185">Reference proteome</keyword>
<dbReference type="PROSITE" id="PS51935">
    <property type="entry name" value="NLPC_P60"/>
    <property type="match status" value="1"/>
</dbReference>
<evidence type="ECO:0000256" key="3">
    <source>
        <dbReference type="ARBA" id="ARBA00022737"/>
    </source>
</evidence>
<evidence type="ECO:0000313" key="10">
    <source>
        <dbReference type="Proteomes" id="UP001198242"/>
    </source>
</evidence>
<comment type="similarity">
    <text evidence="1">Belongs to the peptidase C40 family.</text>
</comment>
<evidence type="ECO:0000256" key="1">
    <source>
        <dbReference type="ARBA" id="ARBA00007074"/>
    </source>
</evidence>
<dbReference type="Pfam" id="PF00395">
    <property type="entry name" value="SLH"/>
    <property type="match status" value="2"/>
</dbReference>
<dbReference type="GO" id="GO:0008234">
    <property type="term" value="F:cysteine-type peptidase activity"/>
    <property type="evidence" value="ECO:0007669"/>
    <property type="project" value="UniProtKB-KW"/>
</dbReference>
<dbReference type="PROSITE" id="PS51272">
    <property type="entry name" value="SLH"/>
    <property type="match status" value="2"/>
</dbReference>
<feature type="signal peptide" evidence="6">
    <location>
        <begin position="1"/>
        <end position="25"/>
    </location>
</feature>
<evidence type="ECO:0000259" key="7">
    <source>
        <dbReference type="PROSITE" id="PS51272"/>
    </source>
</evidence>
<dbReference type="AlphaFoldDB" id="A0AAE3DWJ9"/>
<evidence type="ECO:0000259" key="8">
    <source>
        <dbReference type="PROSITE" id="PS51935"/>
    </source>
</evidence>
<dbReference type="CDD" id="cd00063">
    <property type="entry name" value="FN3"/>
    <property type="match status" value="1"/>
</dbReference>
<keyword evidence="6" id="KW-0732">Signal</keyword>
<dbReference type="Pfam" id="PF00877">
    <property type="entry name" value="NLPC_P60"/>
    <property type="match status" value="1"/>
</dbReference>
<dbReference type="SUPFAM" id="SSF54001">
    <property type="entry name" value="Cysteine proteinases"/>
    <property type="match status" value="1"/>
</dbReference>